<dbReference type="Pfam" id="PF16647">
    <property type="entry name" value="GCSF"/>
    <property type="match status" value="1"/>
</dbReference>
<dbReference type="GO" id="GO:0006955">
    <property type="term" value="P:immune response"/>
    <property type="evidence" value="ECO:0007669"/>
    <property type="project" value="InterPro"/>
</dbReference>
<dbReference type="GO" id="GO:0005576">
    <property type="term" value="C:extracellular region"/>
    <property type="evidence" value="ECO:0007669"/>
    <property type="project" value="InterPro"/>
</dbReference>
<sequence length="173" mass="18910">MAELATQSPVQLMALQLLLWHSALWTGQEAVPLSPASALPIPRSFLLKSLEQVRKIQAEGTELLEALVSEEGCLSQLHSGLVLYQSLLQALAGISAEVSPALDMLQLDVTNFAITIWQQMEDLGVAPEVKPIQGTMPAFTSAFQRRAGGVLVISNLQNFLELAYRVLRYLTKP</sequence>
<dbReference type="InterPro" id="IPR009079">
    <property type="entry name" value="4_helix_cytokine-like_core"/>
</dbReference>
<dbReference type="PANTHER" id="PTHR10511">
    <property type="entry name" value="GRANULOCYTE COLONY-STIMULATING FACTOR"/>
    <property type="match status" value="1"/>
</dbReference>
<evidence type="ECO:0000256" key="4">
    <source>
        <dbReference type="SAM" id="SignalP"/>
    </source>
</evidence>
<evidence type="ECO:0000313" key="6">
    <source>
        <dbReference type="RefSeq" id="XP_012893272.1"/>
    </source>
</evidence>
<proteinExistence type="inferred from homology"/>
<dbReference type="InterPro" id="IPR040117">
    <property type="entry name" value="GCSF/MGF"/>
</dbReference>
<comment type="similarity">
    <text evidence="1">Belongs to the IL-6 superfamily.</text>
</comment>
<protein>
    <recommendedName>
        <fullName evidence="2">Granulocyte colony-stimulating factor</fullName>
    </recommendedName>
</protein>
<dbReference type="InterPro" id="IPR030474">
    <property type="entry name" value="IL-6/GCSF/MGF"/>
</dbReference>
<dbReference type="GO" id="GO:0005125">
    <property type="term" value="F:cytokine activity"/>
    <property type="evidence" value="ECO:0007669"/>
    <property type="project" value="InterPro"/>
</dbReference>
<evidence type="ECO:0000256" key="1">
    <source>
        <dbReference type="ARBA" id="ARBA00007432"/>
    </source>
</evidence>
<dbReference type="CTD" id="1440"/>
<dbReference type="PANTHER" id="PTHR10511:SF2">
    <property type="entry name" value="GRANULOCYTE COLONY-STIMULATING FACTOR"/>
    <property type="match status" value="1"/>
</dbReference>
<feature type="chain" id="PRO_5010363273" description="Granulocyte colony-stimulating factor" evidence="4">
    <location>
        <begin position="31"/>
        <end position="173"/>
    </location>
</feature>
<evidence type="ECO:0000256" key="3">
    <source>
        <dbReference type="ARBA" id="ARBA00024794"/>
    </source>
</evidence>
<reference evidence="6" key="1">
    <citation type="submission" date="2025-08" db="UniProtKB">
        <authorList>
            <consortium name="RefSeq"/>
        </authorList>
    </citation>
    <scope>IDENTIFICATION</scope>
    <source>
        <tissue evidence="6">Kidney</tissue>
    </source>
</reference>
<dbReference type="AlphaFoldDB" id="A0A1S3GZ92"/>
<feature type="signal peptide" evidence="4">
    <location>
        <begin position="1"/>
        <end position="30"/>
    </location>
</feature>
<dbReference type="SMART" id="SM00126">
    <property type="entry name" value="IL6"/>
    <property type="match status" value="1"/>
</dbReference>
<evidence type="ECO:0000313" key="5">
    <source>
        <dbReference type="Proteomes" id="UP000081671"/>
    </source>
</evidence>
<keyword evidence="5" id="KW-1185">Reference proteome</keyword>
<dbReference type="GO" id="GO:0045639">
    <property type="term" value="P:positive regulation of myeloid cell differentiation"/>
    <property type="evidence" value="ECO:0007669"/>
    <property type="project" value="InterPro"/>
</dbReference>
<dbReference type="SUPFAM" id="SSF47266">
    <property type="entry name" value="4-helical cytokines"/>
    <property type="match status" value="1"/>
</dbReference>
<dbReference type="GeneID" id="106003062"/>
<dbReference type="Proteomes" id="UP000081671">
    <property type="component" value="Unplaced"/>
</dbReference>
<keyword evidence="4" id="KW-0732">Signal</keyword>
<gene>
    <name evidence="6" type="primary">Csf3</name>
</gene>
<organism evidence="5 6">
    <name type="scientific">Dipodomys ordii</name>
    <name type="common">Ord's kangaroo rat</name>
    <dbReference type="NCBI Taxonomy" id="10020"/>
    <lineage>
        <taxon>Eukaryota</taxon>
        <taxon>Metazoa</taxon>
        <taxon>Chordata</taxon>
        <taxon>Craniata</taxon>
        <taxon>Vertebrata</taxon>
        <taxon>Euteleostomi</taxon>
        <taxon>Mammalia</taxon>
        <taxon>Eutheria</taxon>
        <taxon>Euarchontoglires</taxon>
        <taxon>Glires</taxon>
        <taxon>Rodentia</taxon>
        <taxon>Castorimorpha</taxon>
        <taxon>Heteromyidae</taxon>
        <taxon>Dipodomyinae</taxon>
        <taxon>Dipodomys</taxon>
    </lineage>
</organism>
<dbReference type="Gene3D" id="1.20.1250.10">
    <property type="match status" value="1"/>
</dbReference>
<evidence type="ECO:0000256" key="2">
    <source>
        <dbReference type="ARBA" id="ARBA00019452"/>
    </source>
</evidence>
<dbReference type="GO" id="GO:0005130">
    <property type="term" value="F:granulocyte colony-stimulating factor receptor binding"/>
    <property type="evidence" value="ECO:0007669"/>
    <property type="project" value="TreeGrafter"/>
</dbReference>
<dbReference type="PRINTS" id="PR00433">
    <property type="entry name" value="IL6GCSFMGF"/>
</dbReference>
<dbReference type="OrthoDB" id="9896489at2759"/>
<comment type="function">
    <text evidence="3">Granulocyte/macrophage colony-stimulating factors are cytokines that act in hematopoiesis by controlling the production, differentiation, and function of 2 related white cell populations of the blood, the granulocytes and the monocytes-macrophages. This CSF induces granulocytes.</text>
</comment>
<accession>A0A1S3GZ92</accession>
<dbReference type="RefSeq" id="XP_012893272.1">
    <property type="nucleotide sequence ID" value="XM_013037818.1"/>
</dbReference>
<name>A0A1S3GZ92_DIPOR</name>